<dbReference type="InterPro" id="IPR001460">
    <property type="entry name" value="PCN-bd_Tpept"/>
</dbReference>
<keyword evidence="14" id="KW-0511">Multifunctional enzyme</keyword>
<dbReference type="GO" id="GO:0009252">
    <property type="term" value="P:peptidoglycan biosynthetic process"/>
    <property type="evidence" value="ECO:0007669"/>
    <property type="project" value="UniProtKB-KW"/>
</dbReference>
<dbReference type="GO" id="GO:0008955">
    <property type="term" value="F:peptidoglycan glycosyltransferase activity"/>
    <property type="evidence" value="ECO:0007669"/>
    <property type="project" value="UniProtKB-EC"/>
</dbReference>
<dbReference type="EMBL" id="AYZM01000171">
    <property type="protein sequence ID" value="KRN17758.1"/>
    <property type="molecule type" value="Genomic_DNA"/>
</dbReference>
<evidence type="ECO:0000256" key="4">
    <source>
        <dbReference type="ARBA" id="ARBA00022645"/>
    </source>
</evidence>
<dbReference type="Gene3D" id="6.20.370.110">
    <property type="match status" value="1"/>
</dbReference>
<evidence type="ECO:0000259" key="19">
    <source>
        <dbReference type="Pfam" id="PF00905"/>
    </source>
</evidence>
<dbReference type="PATRIC" id="fig|1423804.4.peg.2678"/>
<keyword evidence="5" id="KW-0645">Protease</keyword>
<keyword evidence="11" id="KW-0573">Peptidoglycan synthesis</keyword>
<name>A0A0R2ENG0_9LACO</name>
<evidence type="ECO:0000313" key="21">
    <source>
        <dbReference type="EMBL" id="KRN17758.1"/>
    </source>
</evidence>
<feature type="domain" description="Penicillin-binding protein transpeptidase" evidence="19">
    <location>
        <begin position="360"/>
        <end position="637"/>
    </location>
</feature>
<dbReference type="Gene3D" id="1.10.3810.10">
    <property type="entry name" value="Biosynthetic peptidoglycan transglycosylase-like"/>
    <property type="match status" value="1"/>
</dbReference>
<evidence type="ECO:0000256" key="2">
    <source>
        <dbReference type="ARBA" id="ARBA00007739"/>
    </source>
</evidence>
<dbReference type="PANTHER" id="PTHR32282:SF32">
    <property type="entry name" value="PENICILLIN-BINDING PROTEIN 2A"/>
    <property type="match status" value="1"/>
</dbReference>
<dbReference type="Proteomes" id="UP000051442">
    <property type="component" value="Unassembled WGS sequence"/>
</dbReference>
<dbReference type="InterPro" id="IPR012338">
    <property type="entry name" value="Beta-lactam/transpept-like"/>
</dbReference>
<evidence type="ECO:0000256" key="10">
    <source>
        <dbReference type="ARBA" id="ARBA00022960"/>
    </source>
</evidence>
<keyword evidence="9" id="KW-0378">Hydrolase</keyword>
<evidence type="ECO:0000313" key="22">
    <source>
        <dbReference type="Proteomes" id="UP000051442"/>
    </source>
</evidence>
<keyword evidence="4 21" id="KW-0121">Carboxypeptidase</keyword>
<organism evidence="21 22">
    <name type="scientific">Secundilactobacillus similis DSM 23365 = JCM 2765</name>
    <dbReference type="NCBI Taxonomy" id="1423804"/>
    <lineage>
        <taxon>Bacteria</taxon>
        <taxon>Bacillati</taxon>
        <taxon>Bacillota</taxon>
        <taxon>Bacilli</taxon>
        <taxon>Lactobacillales</taxon>
        <taxon>Lactobacillaceae</taxon>
        <taxon>Secundilactobacillus</taxon>
    </lineage>
</organism>
<evidence type="ECO:0000256" key="8">
    <source>
        <dbReference type="ARBA" id="ARBA00022692"/>
    </source>
</evidence>
<evidence type="ECO:0000256" key="6">
    <source>
        <dbReference type="ARBA" id="ARBA00022676"/>
    </source>
</evidence>
<dbReference type="Pfam" id="PF00912">
    <property type="entry name" value="Transgly"/>
    <property type="match status" value="1"/>
</dbReference>
<evidence type="ECO:0000256" key="5">
    <source>
        <dbReference type="ARBA" id="ARBA00022670"/>
    </source>
</evidence>
<proteinExistence type="inferred from homology"/>
<comment type="catalytic activity">
    <reaction evidence="16">
        <text>Preferential cleavage: (Ac)2-L-Lys-D-Ala-|-D-Ala. Also transpeptidation of peptidyl-alanyl moieties that are N-acyl substituents of D-alanine.</text>
        <dbReference type="EC" id="3.4.16.4"/>
    </reaction>
</comment>
<dbReference type="Pfam" id="PF00905">
    <property type="entry name" value="Transpeptidase"/>
    <property type="match status" value="1"/>
</dbReference>
<evidence type="ECO:0000256" key="3">
    <source>
        <dbReference type="ARBA" id="ARBA00022475"/>
    </source>
</evidence>
<dbReference type="InterPro" id="IPR050396">
    <property type="entry name" value="Glycosyltr_51/Transpeptidase"/>
</dbReference>
<dbReference type="PANTHER" id="PTHR32282">
    <property type="entry name" value="BINDING PROTEIN TRANSPEPTIDASE, PUTATIVE-RELATED"/>
    <property type="match status" value="1"/>
</dbReference>
<feature type="domain" description="Glycosyl transferase family 51" evidence="20">
    <location>
        <begin position="89"/>
        <end position="262"/>
    </location>
</feature>
<keyword evidence="22" id="KW-1185">Reference proteome</keyword>
<dbReference type="InterPro" id="IPR001264">
    <property type="entry name" value="Glyco_trans_51"/>
</dbReference>
<dbReference type="NCBIfam" id="TIGR02074">
    <property type="entry name" value="PBP_1a_fam"/>
    <property type="match status" value="1"/>
</dbReference>
<keyword evidence="10" id="KW-0133">Cell shape</keyword>
<dbReference type="GO" id="GO:0008658">
    <property type="term" value="F:penicillin binding"/>
    <property type="evidence" value="ECO:0007669"/>
    <property type="project" value="InterPro"/>
</dbReference>
<keyword evidence="6" id="KW-0328">Glycosyltransferase</keyword>
<keyword evidence="13 18" id="KW-0472">Membrane</keyword>
<comment type="similarity">
    <text evidence="1">In the C-terminal section; belongs to the transpeptidase family.</text>
</comment>
<keyword evidence="15" id="KW-0961">Cell wall biogenesis/degradation</keyword>
<dbReference type="AlphaFoldDB" id="A0A0R2ENG0"/>
<evidence type="ECO:0000256" key="17">
    <source>
        <dbReference type="ARBA" id="ARBA00049902"/>
    </source>
</evidence>
<keyword evidence="7" id="KW-0808">Transferase</keyword>
<dbReference type="GO" id="GO:0009002">
    <property type="term" value="F:serine-type D-Ala-D-Ala carboxypeptidase activity"/>
    <property type="evidence" value="ECO:0007669"/>
    <property type="project" value="UniProtKB-EC"/>
</dbReference>
<keyword evidence="3" id="KW-1003">Cell membrane</keyword>
<evidence type="ECO:0000256" key="13">
    <source>
        <dbReference type="ARBA" id="ARBA00023136"/>
    </source>
</evidence>
<dbReference type="FunFam" id="1.10.3810.10:FF:000001">
    <property type="entry name" value="Penicillin-binding protein 1A"/>
    <property type="match status" value="1"/>
</dbReference>
<sequence>MNNNRGNQYFERFRAWLAPYYHRFKRRLGKVWHRYQLTRWLITIVLAVVFILSAVLTFQAKTANVGDLKAQLEKTTYIYDKKNQRAGSLYAQKGTYVSLDHISTNVQKAVISTEDRNFYHEYGFSVKGIARAFFLLAKNKLLHRDYISGGGSTLTQQLVKNAYLTQEQTFTRKLKELFLSVEVENVYTKKDILSMYLNNAYFGNGVWGVQDAAEKYFGTSAANLTVPQAAVLAGMLTSPSGYNPIDHPQAAKERRNTVLGLMAETGAITEQQAKAYQQTAVVTSDTYQYNDSYRYPYYFDAVINEAISKYGLTESEIMNHGYKIYTYLDENYQSSLQTNFKNSYLFPQNAADGTKVQAASVALNPNNGGVMAVVGGRGKHVFRGYNRATQITRQPGSTIKPIAVYTPALENGYFYDSMLQDKKTSYGTNHYTPKNYNNVYSGKVPMYTALAQSMNAPAVWLLNKIGVDKGYQSVKKFGLPVTKSDKNLALALGGLSEGVSPQQLAGAYSAFANDGERTEPHYIRKIVDANGNVVVSNPDVTSTRVMSSKVAKQMTSMMLGVFNSGTGATAKPYGYSVAGKTGSTEADATGDGDATRDKWIVGYTPDVVLATWEGFDNTNQNHHLENLSGAGVGPLFKTEMEEILPYTKQTSFNVKDASTLAKAQQSDSSFWDNVTNGASSVGDQVKQGVNNAADTVKRWWDDAFGN</sequence>
<dbReference type="RefSeq" id="WP_057152344.1">
    <property type="nucleotide sequence ID" value="NZ_AYZM01000171.1"/>
</dbReference>
<dbReference type="OrthoDB" id="9766909at2"/>
<dbReference type="GO" id="GO:0006508">
    <property type="term" value="P:proteolysis"/>
    <property type="evidence" value="ECO:0007669"/>
    <property type="project" value="UniProtKB-KW"/>
</dbReference>
<dbReference type="InterPro" id="IPR036950">
    <property type="entry name" value="PBP_transglycosylase"/>
</dbReference>
<evidence type="ECO:0000256" key="15">
    <source>
        <dbReference type="ARBA" id="ARBA00023316"/>
    </source>
</evidence>
<dbReference type="GO" id="GO:0008360">
    <property type="term" value="P:regulation of cell shape"/>
    <property type="evidence" value="ECO:0007669"/>
    <property type="project" value="UniProtKB-KW"/>
</dbReference>
<evidence type="ECO:0000256" key="1">
    <source>
        <dbReference type="ARBA" id="ARBA00007090"/>
    </source>
</evidence>
<dbReference type="SUPFAM" id="SSF53955">
    <property type="entry name" value="Lysozyme-like"/>
    <property type="match status" value="1"/>
</dbReference>
<evidence type="ECO:0000256" key="14">
    <source>
        <dbReference type="ARBA" id="ARBA00023268"/>
    </source>
</evidence>
<feature type="transmembrane region" description="Helical" evidence="18">
    <location>
        <begin position="37"/>
        <end position="58"/>
    </location>
</feature>
<protein>
    <submittedName>
        <fullName evidence="21">Membrane carboxypeptidase (Penicillin-binding protein)</fullName>
    </submittedName>
</protein>
<evidence type="ECO:0000256" key="18">
    <source>
        <dbReference type="SAM" id="Phobius"/>
    </source>
</evidence>
<dbReference type="GO" id="GO:0071555">
    <property type="term" value="P:cell wall organization"/>
    <property type="evidence" value="ECO:0007669"/>
    <property type="project" value="UniProtKB-KW"/>
</dbReference>
<dbReference type="STRING" id="1423804.FD14_GL002477"/>
<dbReference type="Gene3D" id="3.40.710.10">
    <property type="entry name" value="DD-peptidase/beta-lactamase superfamily"/>
    <property type="match status" value="1"/>
</dbReference>
<comment type="catalytic activity">
    <reaction evidence="17">
        <text>[GlcNAc-(1-&gt;4)-Mur2Ac(oyl-L-Ala-gamma-D-Glu-L-Lys-D-Ala-D-Ala)](n)-di-trans,octa-cis-undecaprenyl diphosphate + beta-D-GlcNAc-(1-&gt;4)-Mur2Ac(oyl-L-Ala-gamma-D-Glu-L-Lys-D-Ala-D-Ala)-di-trans,octa-cis-undecaprenyl diphosphate = [GlcNAc-(1-&gt;4)-Mur2Ac(oyl-L-Ala-gamma-D-Glu-L-Lys-D-Ala-D-Ala)](n+1)-di-trans,octa-cis-undecaprenyl diphosphate + di-trans,octa-cis-undecaprenyl diphosphate + H(+)</text>
        <dbReference type="Rhea" id="RHEA:23708"/>
        <dbReference type="Rhea" id="RHEA-COMP:9602"/>
        <dbReference type="Rhea" id="RHEA-COMP:9603"/>
        <dbReference type="ChEBI" id="CHEBI:15378"/>
        <dbReference type="ChEBI" id="CHEBI:58405"/>
        <dbReference type="ChEBI" id="CHEBI:60033"/>
        <dbReference type="ChEBI" id="CHEBI:78435"/>
        <dbReference type="EC" id="2.4.99.28"/>
    </reaction>
</comment>
<dbReference type="SUPFAM" id="SSF56601">
    <property type="entry name" value="beta-lactamase/transpeptidase-like"/>
    <property type="match status" value="1"/>
</dbReference>
<evidence type="ECO:0000259" key="20">
    <source>
        <dbReference type="Pfam" id="PF00912"/>
    </source>
</evidence>
<keyword evidence="8 18" id="KW-0812">Transmembrane</keyword>
<evidence type="ECO:0000256" key="7">
    <source>
        <dbReference type="ARBA" id="ARBA00022679"/>
    </source>
</evidence>
<reference evidence="21 22" key="1">
    <citation type="journal article" date="2015" name="Genome Announc.">
        <title>Expanding the biotechnology potential of lactobacilli through comparative genomics of 213 strains and associated genera.</title>
        <authorList>
            <person name="Sun Z."/>
            <person name="Harris H.M."/>
            <person name="McCann A."/>
            <person name="Guo C."/>
            <person name="Argimon S."/>
            <person name="Zhang W."/>
            <person name="Yang X."/>
            <person name="Jeffery I.B."/>
            <person name="Cooney J.C."/>
            <person name="Kagawa T.F."/>
            <person name="Liu W."/>
            <person name="Song Y."/>
            <person name="Salvetti E."/>
            <person name="Wrobel A."/>
            <person name="Rasinkangas P."/>
            <person name="Parkhill J."/>
            <person name="Rea M.C."/>
            <person name="O'Sullivan O."/>
            <person name="Ritari J."/>
            <person name="Douillard F.P."/>
            <person name="Paul Ross R."/>
            <person name="Yang R."/>
            <person name="Briner A.E."/>
            <person name="Felis G.E."/>
            <person name="de Vos W.M."/>
            <person name="Barrangou R."/>
            <person name="Klaenhammer T.R."/>
            <person name="Caufield P.W."/>
            <person name="Cui Y."/>
            <person name="Zhang H."/>
            <person name="O'Toole P.W."/>
        </authorList>
    </citation>
    <scope>NUCLEOTIDE SEQUENCE [LARGE SCALE GENOMIC DNA]</scope>
    <source>
        <strain evidence="21 22">DSM 23365</strain>
    </source>
</reference>
<accession>A0A0R2ENG0</accession>
<comment type="caution">
    <text evidence="21">The sequence shown here is derived from an EMBL/GenBank/DDBJ whole genome shotgun (WGS) entry which is preliminary data.</text>
</comment>
<gene>
    <name evidence="21" type="ORF">FD14_GL002477</name>
</gene>
<dbReference type="GO" id="GO:0030288">
    <property type="term" value="C:outer membrane-bounded periplasmic space"/>
    <property type="evidence" value="ECO:0007669"/>
    <property type="project" value="TreeGrafter"/>
</dbReference>
<dbReference type="InterPro" id="IPR023346">
    <property type="entry name" value="Lysozyme-like_dom_sf"/>
</dbReference>
<keyword evidence="12 18" id="KW-1133">Transmembrane helix</keyword>
<evidence type="ECO:0000256" key="9">
    <source>
        <dbReference type="ARBA" id="ARBA00022801"/>
    </source>
</evidence>
<evidence type="ECO:0000256" key="11">
    <source>
        <dbReference type="ARBA" id="ARBA00022984"/>
    </source>
</evidence>
<evidence type="ECO:0000256" key="16">
    <source>
        <dbReference type="ARBA" id="ARBA00034000"/>
    </source>
</evidence>
<evidence type="ECO:0000256" key="12">
    <source>
        <dbReference type="ARBA" id="ARBA00022989"/>
    </source>
</evidence>
<comment type="similarity">
    <text evidence="2">In the N-terminal section; belongs to the glycosyltransferase 51 family.</text>
</comment>